<protein>
    <submittedName>
        <fullName evidence="1">RHS repeat protein</fullName>
    </submittedName>
</protein>
<name>A0A627X226_SALDZ</name>
<feature type="non-terminal residue" evidence="1">
    <location>
        <position position="168"/>
    </location>
</feature>
<sequence>MSTSLFSNTPTVTVLDNRGLTVRDNAYYRHPDSPDVTSERITRHQYDARGFLTQSADPRLNEAGLVNFSFLTDLAGNVLRTHGVDNGITVALNDAAGRPFMTVSNIGTADDGTEDASQAMTRTWQYEGVSLPGRPVGITEQVSGEAARITERFVWAGNSPEEKALNLA</sequence>
<accession>A0A627X226</accession>
<reference evidence="1" key="1">
    <citation type="submission" date="2018-07" db="EMBL/GenBank/DDBJ databases">
        <authorList>
            <consortium name="GenomeTrakr network: Whole genome sequencing for foodborne pathogen traceback"/>
        </authorList>
    </citation>
    <scope>NUCLEOTIDE SEQUENCE</scope>
    <source>
        <strain evidence="1">FDA00001986</strain>
    </source>
</reference>
<gene>
    <name evidence="1" type="ORF">AH359_05660</name>
</gene>
<evidence type="ECO:0000313" key="1">
    <source>
        <dbReference type="EMBL" id="EDD0500850.1"/>
    </source>
</evidence>
<dbReference type="Gene3D" id="2.180.10.10">
    <property type="entry name" value="RHS repeat-associated core"/>
    <property type="match status" value="1"/>
</dbReference>
<dbReference type="EMBL" id="AALSXK010000003">
    <property type="protein sequence ID" value="EDD0500850.1"/>
    <property type="molecule type" value="Genomic_DNA"/>
</dbReference>
<proteinExistence type="predicted"/>
<comment type="caution">
    <text evidence="1">The sequence shown here is derived from an EMBL/GenBank/DDBJ whole genome shotgun (WGS) entry which is preliminary data.</text>
</comment>
<dbReference type="AlphaFoldDB" id="A0A627X226"/>
<organism evidence="1">
    <name type="scientific">Salmonella diarizonae</name>
    <dbReference type="NCBI Taxonomy" id="59204"/>
    <lineage>
        <taxon>Bacteria</taxon>
        <taxon>Pseudomonadati</taxon>
        <taxon>Pseudomonadota</taxon>
        <taxon>Gammaproteobacteria</taxon>
        <taxon>Enterobacterales</taxon>
        <taxon>Enterobacteriaceae</taxon>
        <taxon>Salmonella</taxon>
    </lineage>
</organism>